<dbReference type="Proteomes" id="UP000255411">
    <property type="component" value="Chromosome"/>
</dbReference>
<evidence type="ECO:0000313" key="1">
    <source>
        <dbReference type="EMBL" id="AXJ12555.1"/>
    </source>
</evidence>
<evidence type="ECO:0000313" key="2">
    <source>
        <dbReference type="Proteomes" id="UP000255411"/>
    </source>
</evidence>
<protein>
    <recommendedName>
        <fullName evidence="3">Phage protein</fullName>
    </recommendedName>
</protein>
<dbReference type="RefSeq" id="WP_115129857.1">
    <property type="nucleotide sequence ID" value="NZ_CP022601.1"/>
</dbReference>
<gene>
    <name evidence="1" type="ORF">Sp14A_06260</name>
</gene>
<organism evidence="1 2">
    <name type="scientific">Streptococcus pluranimalium</name>
    <dbReference type="NCBI Taxonomy" id="82348"/>
    <lineage>
        <taxon>Bacteria</taxon>
        <taxon>Bacillati</taxon>
        <taxon>Bacillota</taxon>
        <taxon>Bacilli</taxon>
        <taxon>Lactobacillales</taxon>
        <taxon>Streptococcaceae</taxon>
        <taxon>Streptococcus</taxon>
    </lineage>
</organism>
<dbReference type="EMBL" id="CP022601">
    <property type="protein sequence ID" value="AXJ12555.1"/>
    <property type="molecule type" value="Genomic_DNA"/>
</dbReference>
<dbReference type="InterPro" id="IPR024410">
    <property type="entry name" value="Phage_TAC_12"/>
</dbReference>
<evidence type="ECO:0008006" key="3">
    <source>
        <dbReference type="Google" id="ProtNLM"/>
    </source>
</evidence>
<name>A0A345VIK3_9STRE</name>
<reference evidence="1 2" key="1">
    <citation type="submission" date="2017-07" db="EMBL/GenBank/DDBJ databases">
        <title>Streptococcus pluranimalium as cause of bovine abortion.</title>
        <authorList>
            <person name="Rodriguez Campos S."/>
            <person name="Gobeli Brawand S."/>
            <person name="Brodard I."/>
            <person name="Rychener L."/>
            <person name="Perreten V."/>
        </authorList>
    </citation>
    <scope>NUCLEOTIDE SEQUENCE [LARGE SCALE GENOMIC DNA]</scope>
    <source>
        <strain evidence="1 2">14A0014</strain>
    </source>
</reference>
<sequence>MKSLEINGKEYPLSFGIDFIREMDKRHQIDAQGFPLGAGLQSAVIYLVQENPVILEDIILSATHTLKSIPKKADIEAWIEEQADNLEQVYADFLSALKTAPMTKTKTVQMLEAMEQAEEA</sequence>
<dbReference type="AlphaFoldDB" id="A0A345VIK3"/>
<dbReference type="Pfam" id="PF12363">
    <property type="entry name" value="Phage_TAC_12"/>
    <property type="match status" value="1"/>
</dbReference>
<accession>A0A345VIK3</accession>
<proteinExistence type="predicted"/>